<comment type="caution">
    <text evidence="1">The sequence shown here is derived from an EMBL/GenBank/DDBJ whole genome shotgun (WGS) entry which is preliminary data.</text>
</comment>
<name>A0A941F8K9_9BACT</name>
<proteinExistence type="predicted"/>
<dbReference type="Gene3D" id="1.20.120.330">
    <property type="entry name" value="Nucleotidyltransferases domain 2"/>
    <property type="match status" value="1"/>
</dbReference>
<evidence type="ECO:0000313" key="1">
    <source>
        <dbReference type="EMBL" id="MBR8538374.1"/>
    </source>
</evidence>
<protein>
    <submittedName>
        <fullName evidence="1">HEPN domain-containing protein</fullName>
    </submittedName>
</protein>
<accession>A0A941F8K9</accession>
<reference evidence="1" key="1">
    <citation type="journal article" date="2018" name="Int. J. Syst. Evol. Microbiol.">
        <title>Carboxylicivirga sediminis sp. nov., isolated from coastal sediment.</title>
        <authorList>
            <person name="Wang F.Q."/>
            <person name="Ren L.H."/>
            <person name="Zou R.J."/>
            <person name="Sun Y.Z."/>
            <person name="Liu X.J."/>
            <person name="Jiang F."/>
            <person name="Liu L.J."/>
        </authorList>
    </citation>
    <scope>NUCLEOTIDE SEQUENCE</scope>
    <source>
        <strain evidence="1">JR1</strain>
    </source>
</reference>
<evidence type="ECO:0000313" key="2">
    <source>
        <dbReference type="Proteomes" id="UP000679220"/>
    </source>
</evidence>
<dbReference type="AlphaFoldDB" id="A0A941F8K9"/>
<dbReference type="Proteomes" id="UP000679220">
    <property type="component" value="Unassembled WGS sequence"/>
</dbReference>
<gene>
    <name evidence="1" type="ORF">KDU71_22575</name>
</gene>
<dbReference type="EMBL" id="JAGTAR010000075">
    <property type="protein sequence ID" value="MBR8538374.1"/>
    <property type="molecule type" value="Genomic_DNA"/>
</dbReference>
<sequence length="215" mass="24319">MKSNGNIALNFKTTGFKDYKASRFLLMNDFFIQGITLASSSVEKYLKSILISNGVKKPVHLDKLKDLKKEFKKINNNILNSLDATFLEILGQAYKLRYYDNFKEKISFGFLVHQIITELDFTIKLLDSNVIITNDKTGEIIKSDYQKAISSSDKKICDANYIVLGQSKKAAMECTGKGYFLMVDEIGQEFEMQGGGFSVPEYKGEVVKVKELSLK</sequence>
<organism evidence="1 2">
    <name type="scientific">Carboxylicivirga sediminis</name>
    <dbReference type="NCBI Taxonomy" id="2006564"/>
    <lineage>
        <taxon>Bacteria</taxon>
        <taxon>Pseudomonadati</taxon>
        <taxon>Bacteroidota</taxon>
        <taxon>Bacteroidia</taxon>
        <taxon>Marinilabiliales</taxon>
        <taxon>Marinilabiliaceae</taxon>
        <taxon>Carboxylicivirga</taxon>
    </lineage>
</organism>
<reference evidence="1" key="2">
    <citation type="submission" date="2021-04" db="EMBL/GenBank/DDBJ databases">
        <authorList>
            <person name="Zhang T."/>
            <person name="Zhang Y."/>
            <person name="Lu D."/>
            <person name="Zuo D."/>
            <person name="Du Z."/>
        </authorList>
    </citation>
    <scope>NUCLEOTIDE SEQUENCE</scope>
    <source>
        <strain evidence="1">JR1</strain>
    </source>
</reference>
<dbReference type="RefSeq" id="WP_212193397.1">
    <property type="nucleotide sequence ID" value="NZ_JAGTAR010000075.1"/>
</dbReference>
<keyword evidence="2" id="KW-1185">Reference proteome</keyword>